<protein>
    <recommendedName>
        <fullName evidence="4">DUF1579 domain-containing protein</fullName>
    </recommendedName>
</protein>
<dbReference type="EMBL" id="MPIN01000017">
    <property type="protein sequence ID" value="OJH34665.1"/>
    <property type="molecule type" value="Genomic_DNA"/>
</dbReference>
<organism evidence="2 3">
    <name type="scientific">Cystobacter ferrugineus</name>
    <dbReference type="NCBI Taxonomy" id="83449"/>
    <lineage>
        <taxon>Bacteria</taxon>
        <taxon>Pseudomonadati</taxon>
        <taxon>Myxococcota</taxon>
        <taxon>Myxococcia</taxon>
        <taxon>Myxococcales</taxon>
        <taxon>Cystobacterineae</taxon>
        <taxon>Archangiaceae</taxon>
        <taxon>Cystobacter</taxon>
    </lineage>
</organism>
<evidence type="ECO:0008006" key="4">
    <source>
        <dbReference type="Google" id="ProtNLM"/>
    </source>
</evidence>
<keyword evidence="3" id="KW-1185">Reference proteome</keyword>
<dbReference type="RefSeq" id="WP_071904147.1">
    <property type="nucleotide sequence ID" value="NZ_MPIN01000017.1"/>
</dbReference>
<feature type="region of interest" description="Disordered" evidence="1">
    <location>
        <begin position="145"/>
        <end position="170"/>
    </location>
</feature>
<name>A0A1L9AXB9_9BACT</name>
<dbReference type="Pfam" id="PF07617">
    <property type="entry name" value="DUF1579"/>
    <property type="match status" value="1"/>
</dbReference>
<evidence type="ECO:0000256" key="1">
    <source>
        <dbReference type="SAM" id="MobiDB-lite"/>
    </source>
</evidence>
<proteinExistence type="predicted"/>
<gene>
    <name evidence="2" type="ORF">BON30_41615</name>
</gene>
<dbReference type="AlphaFoldDB" id="A0A1L9AXB9"/>
<reference evidence="2 3" key="2">
    <citation type="submission" date="2016-12" db="EMBL/GenBank/DDBJ databases">
        <title>Draft Genome Sequence of Cystobacter ferrugineus Strain Cbfe23.</title>
        <authorList>
            <person name="Akbar S."/>
            <person name="Dowd S.E."/>
            <person name="Stevens D.C."/>
        </authorList>
    </citation>
    <scope>NUCLEOTIDE SEQUENCE [LARGE SCALE GENOMIC DNA]</scope>
    <source>
        <strain evidence="2 3">Cbfe23</strain>
    </source>
</reference>
<dbReference type="OrthoDB" id="277821at2"/>
<reference evidence="3" key="1">
    <citation type="submission" date="2016-11" db="EMBL/GenBank/DDBJ databases">
        <authorList>
            <person name="Shukria A."/>
            <person name="Stevens D.C."/>
        </authorList>
    </citation>
    <scope>NUCLEOTIDE SEQUENCE [LARGE SCALE GENOMIC DNA]</scope>
    <source>
        <strain evidence="3">Cbfe23</strain>
    </source>
</reference>
<feature type="compositionally biased region" description="Basic and acidic residues" evidence="1">
    <location>
        <begin position="157"/>
        <end position="170"/>
    </location>
</feature>
<dbReference type="STRING" id="83449.BON30_41615"/>
<dbReference type="InterPro" id="IPR011473">
    <property type="entry name" value="DUF1579"/>
</dbReference>
<evidence type="ECO:0000313" key="2">
    <source>
        <dbReference type="EMBL" id="OJH34665.1"/>
    </source>
</evidence>
<evidence type="ECO:0000313" key="3">
    <source>
        <dbReference type="Proteomes" id="UP000182229"/>
    </source>
</evidence>
<accession>A0A1L9AXB9</accession>
<sequence length="170" mass="19177">MTKQSLEQSQAEGGLHHQLSKLVGEWEGVTRTWFEPETLEDESVWRGTIRPVLGGRFVVHEYEGSFKGKPLAGMAIYGYHLDPERYETAWVDSFHTGTGIMFFTGSRGSQGYAVQGSYAAPSGPPWGWRTEIHQPEPDRLLITHYNIPPEGQGPETKAVETDYRRRAPSR</sequence>
<comment type="caution">
    <text evidence="2">The sequence shown here is derived from an EMBL/GenBank/DDBJ whole genome shotgun (WGS) entry which is preliminary data.</text>
</comment>
<dbReference type="Proteomes" id="UP000182229">
    <property type="component" value="Unassembled WGS sequence"/>
</dbReference>